<dbReference type="WBParaSite" id="PS1159_v2.g19328.t1">
    <property type="protein sequence ID" value="PS1159_v2.g19328.t1"/>
    <property type="gene ID" value="PS1159_v2.g19328"/>
</dbReference>
<dbReference type="Proteomes" id="UP000887580">
    <property type="component" value="Unplaced"/>
</dbReference>
<proteinExistence type="predicted"/>
<evidence type="ECO:0000313" key="1">
    <source>
        <dbReference type="Proteomes" id="UP000887580"/>
    </source>
</evidence>
<protein>
    <submittedName>
        <fullName evidence="2">Anaphase-promoting complex subunit 4-like WD40 domain-containing protein</fullName>
    </submittedName>
</protein>
<sequence length="189" mass="21561">MRDGIEEENPSVDALATVLQHLGTTDIPIEALVLAIPLRQIYDDFYHNLLDWSSQNIVSYIDESYVYIVSPSDDPQIRKVSENWNAVSTKFSPDGRLLALGTYSGVLEVYAVETNQLVWDIKVHDCRIGCLAWDGDDLIFTGSRDRTINANIIYEYHVYTKKMPESNIFTLKVMVDTNSIITITFYDKQ</sequence>
<reference evidence="2" key="1">
    <citation type="submission" date="2022-11" db="UniProtKB">
        <authorList>
            <consortium name="WormBaseParasite"/>
        </authorList>
    </citation>
    <scope>IDENTIFICATION</scope>
</reference>
<organism evidence="1 2">
    <name type="scientific">Panagrolaimus sp. PS1159</name>
    <dbReference type="NCBI Taxonomy" id="55785"/>
    <lineage>
        <taxon>Eukaryota</taxon>
        <taxon>Metazoa</taxon>
        <taxon>Ecdysozoa</taxon>
        <taxon>Nematoda</taxon>
        <taxon>Chromadorea</taxon>
        <taxon>Rhabditida</taxon>
        <taxon>Tylenchina</taxon>
        <taxon>Panagrolaimomorpha</taxon>
        <taxon>Panagrolaimoidea</taxon>
        <taxon>Panagrolaimidae</taxon>
        <taxon>Panagrolaimus</taxon>
    </lineage>
</organism>
<accession>A0AC35FNT2</accession>
<name>A0AC35FNT2_9BILA</name>
<evidence type="ECO:0000313" key="2">
    <source>
        <dbReference type="WBParaSite" id="PS1159_v2.g19328.t1"/>
    </source>
</evidence>